<dbReference type="Gene3D" id="3.40.50.1820">
    <property type="entry name" value="alpha/beta hydrolase"/>
    <property type="match status" value="1"/>
</dbReference>
<dbReference type="AlphaFoldDB" id="A0A0K9P233"/>
<dbReference type="OrthoDB" id="9974421at2759"/>
<organism evidence="1 2">
    <name type="scientific">Zostera marina</name>
    <name type="common">Eelgrass</name>
    <dbReference type="NCBI Taxonomy" id="29655"/>
    <lineage>
        <taxon>Eukaryota</taxon>
        <taxon>Viridiplantae</taxon>
        <taxon>Streptophyta</taxon>
        <taxon>Embryophyta</taxon>
        <taxon>Tracheophyta</taxon>
        <taxon>Spermatophyta</taxon>
        <taxon>Magnoliopsida</taxon>
        <taxon>Liliopsida</taxon>
        <taxon>Zosteraceae</taxon>
        <taxon>Zostera</taxon>
    </lineage>
</organism>
<evidence type="ECO:0008006" key="3">
    <source>
        <dbReference type="Google" id="ProtNLM"/>
    </source>
</evidence>
<dbReference type="SUPFAM" id="SSF53474">
    <property type="entry name" value="alpha/beta-Hydrolases"/>
    <property type="match status" value="1"/>
</dbReference>
<accession>A0A0K9P233</accession>
<reference evidence="2" key="1">
    <citation type="journal article" date="2016" name="Nature">
        <title>The genome of the seagrass Zostera marina reveals angiosperm adaptation to the sea.</title>
        <authorList>
            <person name="Olsen J.L."/>
            <person name="Rouze P."/>
            <person name="Verhelst B."/>
            <person name="Lin Y.-C."/>
            <person name="Bayer T."/>
            <person name="Collen J."/>
            <person name="Dattolo E."/>
            <person name="De Paoli E."/>
            <person name="Dittami S."/>
            <person name="Maumus F."/>
            <person name="Michel G."/>
            <person name="Kersting A."/>
            <person name="Lauritano C."/>
            <person name="Lohaus R."/>
            <person name="Toepel M."/>
            <person name="Tonon T."/>
            <person name="Vanneste K."/>
            <person name="Amirebrahimi M."/>
            <person name="Brakel J."/>
            <person name="Bostroem C."/>
            <person name="Chovatia M."/>
            <person name="Grimwood J."/>
            <person name="Jenkins J.W."/>
            <person name="Jueterbock A."/>
            <person name="Mraz A."/>
            <person name="Stam W.T."/>
            <person name="Tice H."/>
            <person name="Bornberg-Bauer E."/>
            <person name="Green P.J."/>
            <person name="Pearson G.A."/>
            <person name="Procaccini G."/>
            <person name="Duarte C.M."/>
            <person name="Schmutz J."/>
            <person name="Reusch T.B.H."/>
            <person name="Van de Peer Y."/>
        </authorList>
    </citation>
    <scope>NUCLEOTIDE SEQUENCE [LARGE SCALE GENOMIC DNA]</scope>
    <source>
        <strain evidence="2">cv. Finnish</strain>
    </source>
</reference>
<sequence length="131" mass="14728">MKVFATYEPQSTSIKTLVHLAQMSRSGVVAKYDYGDPLHNLLHYGSLSPPMYNLGNIPTNISLFLNYGGKDSLADTFDIARLLDNLKNHDPDKINVKSIKDYAHADFIMGKSTKKDIYNEIITFINNQSTN</sequence>
<dbReference type="InterPro" id="IPR029058">
    <property type="entry name" value="AB_hydrolase_fold"/>
</dbReference>
<protein>
    <recommendedName>
        <fullName evidence="3">Triacylglycerol lipase</fullName>
    </recommendedName>
</protein>
<name>A0A0K9P233_ZOSMR</name>
<evidence type="ECO:0000313" key="1">
    <source>
        <dbReference type="EMBL" id="KMZ63034.1"/>
    </source>
</evidence>
<evidence type="ECO:0000313" key="2">
    <source>
        <dbReference type="Proteomes" id="UP000036987"/>
    </source>
</evidence>
<comment type="caution">
    <text evidence="1">The sequence shown here is derived from an EMBL/GenBank/DDBJ whole genome shotgun (WGS) entry which is preliminary data.</text>
</comment>
<proteinExistence type="predicted"/>
<keyword evidence="2" id="KW-1185">Reference proteome</keyword>
<dbReference type="EMBL" id="LFYR01001279">
    <property type="protein sequence ID" value="KMZ63034.1"/>
    <property type="molecule type" value="Genomic_DNA"/>
</dbReference>
<dbReference type="Proteomes" id="UP000036987">
    <property type="component" value="Unassembled WGS sequence"/>
</dbReference>
<dbReference type="STRING" id="29655.A0A0K9P233"/>
<gene>
    <name evidence="1" type="ORF">ZOSMA_42G00740</name>
</gene>
<dbReference type="PANTHER" id="PTHR11005">
    <property type="entry name" value="LYSOSOMAL ACID LIPASE-RELATED"/>
    <property type="match status" value="1"/>
</dbReference>